<evidence type="ECO:0000313" key="2">
    <source>
        <dbReference type="EMBL" id="EET07305.1"/>
    </source>
</evidence>
<organism evidence="2">
    <name type="scientific">Burkholderia pseudomallei 1710a</name>
    <dbReference type="NCBI Taxonomy" id="320371"/>
    <lineage>
        <taxon>Bacteria</taxon>
        <taxon>Pseudomonadati</taxon>
        <taxon>Pseudomonadota</taxon>
        <taxon>Betaproteobacteria</taxon>
        <taxon>Burkholderiales</taxon>
        <taxon>Burkholderiaceae</taxon>
        <taxon>Burkholderia</taxon>
        <taxon>pseudomallei group</taxon>
    </lineage>
</organism>
<proteinExistence type="predicted"/>
<reference evidence="2" key="1">
    <citation type="submission" date="2009-05" db="EMBL/GenBank/DDBJ databases">
        <authorList>
            <person name="Harkins D.M."/>
            <person name="DeShazer D."/>
            <person name="Woods D.E."/>
            <person name="Brinkac L.M."/>
            <person name="Brown K.A."/>
            <person name="Hung G.C."/>
            <person name="Tuanyok A."/>
            <person name="Zhang B."/>
            <person name="Nierman W.C."/>
        </authorList>
    </citation>
    <scope>NUCLEOTIDE SEQUENCE [LARGE SCALE GENOMIC DNA]</scope>
    <source>
        <strain evidence="2">1710a</strain>
    </source>
</reference>
<gene>
    <name evidence="2" type="ORF">BURPS1710A_1666</name>
</gene>
<dbReference type="HOGENOM" id="CLU_3181228_0_0_4"/>
<evidence type="ECO:0000256" key="1">
    <source>
        <dbReference type="SAM" id="MobiDB-lite"/>
    </source>
</evidence>
<sequence length="46" mass="5142">MRRRIHTRRHPGPVCVDRVAERSPAPTASANSPARNRSQNKIEAGH</sequence>
<dbReference type="EMBL" id="CM000832">
    <property type="protein sequence ID" value="EET07305.1"/>
    <property type="molecule type" value="Genomic_DNA"/>
</dbReference>
<name>A0A0E1W254_BURPE</name>
<feature type="compositionally biased region" description="Basic residues" evidence="1">
    <location>
        <begin position="1"/>
        <end position="11"/>
    </location>
</feature>
<feature type="compositionally biased region" description="Polar residues" evidence="1">
    <location>
        <begin position="35"/>
        <end position="46"/>
    </location>
</feature>
<accession>A0A0E1W254</accession>
<protein>
    <submittedName>
        <fullName evidence="2">Uncharacterized protein</fullName>
    </submittedName>
</protein>
<dbReference type="Proteomes" id="UP000001812">
    <property type="component" value="Chromosome I"/>
</dbReference>
<feature type="region of interest" description="Disordered" evidence="1">
    <location>
        <begin position="1"/>
        <end position="46"/>
    </location>
</feature>
<feature type="compositionally biased region" description="Low complexity" evidence="1">
    <location>
        <begin position="23"/>
        <end position="34"/>
    </location>
</feature>
<dbReference type="AlphaFoldDB" id="A0A0E1W254"/>